<proteinExistence type="predicted"/>
<organism evidence="1 2">
    <name type="scientific">Larkinella humicola</name>
    <dbReference type="NCBI Taxonomy" id="2607654"/>
    <lineage>
        <taxon>Bacteria</taxon>
        <taxon>Pseudomonadati</taxon>
        <taxon>Bacteroidota</taxon>
        <taxon>Cytophagia</taxon>
        <taxon>Cytophagales</taxon>
        <taxon>Spirosomataceae</taxon>
        <taxon>Larkinella</taxon>
    </lineage>
</organism>
<sequence>MKRNKRLNYTIIAEGYTEYKFIPLYLRQVAEKVDIQVVRSSLDLKGKQPSKSKVLQEASKLCNLAIQQNHHLIIAGVDLDEADHESELPLHSAVCENLKIKLKIYSQYKNRIILFVPMQAIEHWLGYQAYKVGKANKFANNSLESKPQGELKRILYGNKEDGRTMETVAEKIAIAADFDELAKQSRSFDHFHKQIVTFLASYNNTTKP</sequence>
<dbReference type="AlphaFoldDB" id="A0A5N1JDA6"/>
<gene>
    <name evidence="1" type="ORF">F0P93_26300</name>
</gene>
<name>A0A5N1JDA6_9BACT</name>
<dbReference type="Proteomes" id="UP000326344">
    <property type="component" value="Unassembled WGS sequence"/>
</dbReference>
<accession>A0A5N1JDA6</accession>
<comment type="caution">
    <text evidence="1">The sequence shown here is derived from an EMBL/GenBank/DDBJ whole genome shotgun (WGS) entry which is preliminary data.</text>
</comment>
<keyword evidence="2" id="KW-1185">Reference proteome</keyword>
<evidence type="ECO:0000313" key="1">
    <source>
        <dbReference type="EMBL" id="KAA9347123.1"/>
    </source>
</evidence>
<dbReference type="RefSeq" id="WP_150880703.1">
    <property type="nucleotide sequence ID" value="NZ_VTWS01000008.1"/>
</dbReference>
<reference evidence="1 2" key="1">
    <citation type="submission" date="2019-09" db="EMBL/GenBank/DDBJ databases">
        <title>Genome Sequence of Larkinella sp MA1.</title>
        <authorList>
            <person name="Srinivasan S."/>
        </authorList>
    </citation>
    <scope>NUCLEOTIDE SEQUENCE [LARGE SCALE GENOMIC DNA]</scope>
    <source>
        <strain evidence="1 2">MA1</strain>
    </source>
</reference>
<dbReference type="EMBL" id="VTWS01000008">
    <property type="protein sequence ID" value="KAA9347123.1"/>
    <property type="molecule type" value="Genomic_DNA"/>
</dbReference>
<evidence type="ECO:0000313" key="2">
    <source>
        <dbReference type="Proteomes" id="UP000326344"/>
    </source>
</evidence>
<protein>
    <submittedName>
        <fullName evidence="1">DUF4276 family protein</fullName>
    </submittedName>
</protein>